<feature type="transmembrane region" description="Helical" evidence="1">
    <location>
        <begin position="567"/>
        <end position="588"/>
    </location>
</feature>
<dbReference type="OrthoDB" id="5427350at2759"/>
<feature type="chain" id="PRO_5040883562" description="ASST-domain-containing protein" evidence="2">
    <location>
        <begin position="20"/>
        <end position="645"/>
    </location>
</feature>
<evidence type="ECO:0000256" key="2">
    <source>
        <dbReference type="SAM" id="SignalP"/>
    </source>
</evidence>
<evidence type="ECO:0000256" key="1">
    <source>
        <dbReference type="SAM" id="Phobius"/>
    </source>
</evidence>
<evidence type="ECO:0000313" key="3">
    <source>
        <dbReference type="EMBL" id="KAJ4388538.1"/>
    </source>
</evidence>
<evidence type="ECO:0008006" key="5">
    <source>
        <dbReference type="Google" id="ProtNLM"/>
    </source>
</evidence>
<name>A0A9W8YMH0_9PEZI</name>
<comment type="caution">
    <text evidence="3">The sequence shown here is derived from an EMBL/GenBank/DDBJ whole genome shotgun (WGS) entry which is preliminary data.</text>
</comment>
<dbReference type="PANTHER" id="PTHR35340:SF5">
    <property type="entry name" value="ASST-DOMAIN-CONTAINING PROTEIN"/>
    <property type="match status" value="1"/>
</dbReference>
<sequence length="645" mass="72600">MFSFLLLVCICSLFLATSGEFLSTDYDSYNKGELGHRPYHEFYSSTERSPILQVNVWNETAVASGGSHIFLRNDGQTGSEQASPLILDARDLSAVYMNRSYANVFGTRVQENLGKKYLTFWEGDKPASGIGSGYGLAFDENYNLRYKISAKNLRKVHADLHEFAFTGNGTALVTGVDRVKLSTAGWRAWKGRKTYHILDAVFQEIDLETNEALFSWRSSEHIDPMDSYEPIYSNWDTYHMNSIQKTEAGNYLISVRHTHAIYLVSGTTGDILWTLGGKRNNFVEPTPPPEGIAPVLSFSWQHHARFVPHTNETQLTFFDNHSKDTSHGECTAGSCSRGLHVAIDTTADPPTVQLLTEYQHPSRLQAQSQGSLQPLDVDEKTGEFEKVFIGWGRCPSFTEHDARTGQALLDVQFSPWHSKQVVDALDNYRAYRMDWKAEPWWDPVLALREGDAGDEDVLNVYVSWNGATEVRSWAVRGLLMDSSMMDRSEAPLLAKSERTGFETKMNVSRADLLYLWAEALDAEGKVIRKTDVVDFLGGNVTIVPFTDKDFEEMLDAKLVMGSSSWRWFGLGGVVVGLALVAMGGRMLWQRYEIYDRLDADDFDSDAESDVGEEEVPLGMRYFVQEGEMPEPWQDYAPVIGSKEKP</sequence>
<organism evidence="3 4">
    <name type="scientific">Gnomoniopsis smithogilvyi</name>
    <dbReference type="NCBI Taxonomy" id="1191159"/>
    <lineage>
        <taxon>Eukaryota</taxon>
        <taxon>Fungi</taxon>
        <taxon>Dikarya</taxon>
        <taxon>Ascomycota</taxon>
        <taxon>Pezizomycotina</taxon>
        <taxon>Sordariomycetes</taxon>
        <taxon>Sordariomycetidae</taxon>
        <taxon>Diaporthales</taxon>
        <taxon>Gnomoniaceae</taxon>
        <taxon>Gnomoniopsis</taxon>
    </lineage>
</organism>
<dbReference type="AlphaFoldDB" id="A0A9W8YMH0"/>
<dbReference type="EMBL" id="JAPEVB010000004">
    <property type="protein sequence ID" value="KAJ4388538.1"/>
    <property type="molecule type" value="Genomic_DNA"/>
</dbReference>
<dbReference type="InterPro" id="IPR053143">
    <property type="entry name" value="Arylsulfate_ST"/>
</dbReference>
<dbReference type="InterPro" id="IPR039535">
    <property type="entry name" value="ASST-like"/>
</dbReference>
<keyword evidence="1" id="KW-0812">Transmembrane</keyword>
<accession>A0A9W8YMH0</accession>
<reference evidence="3" key="1">
    <citation type="submission" date="2022-10" db="EMBL/GenBank/DDBJ databases">
        <title>Tapping the CABI collections for fungal endophytes: first genome assemblies for Collariella, Neodidymelliopsis, Ascochyta clinopodiicola, Didymella pomorum, Didymosphaeria variabile, Neocosmospora piperis and Neocucurbitaria cava.</title>
        <authorList>
            <person name="Hill R."/>
        </authorList>
    </citation>
    <scope>NUCLEOTIDE SEQUENCE</scope>
    <source>
        <strain evidence="3">IMI 355082</strain>
    </source>
</reference>
<proteinExistence type="predicted"/>
<gene>
    <name evidence="3" type="ORF">N0V93_005996</name>
</gene>
<dbReference type="PANTHER" id="PTHR35340">
    <property type="entry name" value="PQQ ENZYME REPEAT PROTEIN-RELATED"/>
    <property type="match status" value="1"/>
</dbReference>
<keyword evidence="1" id="KW-1133">Transmembrane helix</keyword>
<keyword evidence="4" id="KW-1185">Reference proteome</keyword>
<feature type="signal peptide" evidence="2">
    <location>
        <begin position="1"/>
        <end position="19"/>
    </location>
</feature>
<keyword evidence="1" id="KW-0472">Membrane</keyword>
<keyword evidence="2" id="KW-0732">Signal</keyword>
<protein>
    <recommendedName>
        <fullName evidence="5">ASST-domain-containing protein</fullName>
    </recommendedName>
</protein>
<dbReference type="Pfam" id="PF14269">
    <property type="entry name" value="Arylsulfotran_2"/>
    <property type="match status" value="1"/>
</dbReference>
<dbReference type="Proteomes" id="UP001140453">
    <property type="component" value="Unassembled WGS sequence"/>
</dbReference>
<evidence type="ECO:0000313" key="4">
    <source>
        <dbReference type="Proteomes" id="UP001140453"/>
    </source>
</evidence>